<proteinExistence type="predicted"/>
<accession>A0ABP5LDK9</accession>
<gene>
    <name evidence="4" type="ORF">GCM10009825_33890</name>
</gene>
<dbReference type="Proteomes" id="UP001500102">
    <property type="component" value="Unassembled WGS sequence"/>
</dbReference>
<sequence>MTTSDISVRAATEDDAARLAEIHVAAWRATYRGVMTDQYLDGLDVGRAASAWRRNIREPREGTMHLVVRCGNEVTGFAIVGPAVGGPAAGAGQLHAINVHPDWWAQGAGSVLFAAAEQQLIELGYERAVLWVAKSNDRAISFYNNRRWLHDGATLEDTSFDPPVSENRHSRTFPRAR</sequence>
<dbReference type="InterPro" id="IPR000182">
    <property type="entry name" value="GNAT_dom"/>
</dbReference>
<comment type="caution">
    <text evidence="4">The sequence shown here is derived from an EMBL/GenBank/DDBJ whole genome shotgun (WGS) entry which is preliminary data.</text>
</comment>
<dbReference type="PROSITE" id="PS51186">
    <property type="entry name" value="GNAT"/>
    <property type="match status" value="1"/>
</dbReference>
<evidence type="ECO:0000313" key="4">
    <source>
        <dbReference type="EMBL" id="GAA2143490.1"/>
    </source>
</evidence>
<dbReference type="Gene3D" id="3.40.630.30">
    <property type="match status" value="1"/>
</dbReference>
<dbReference type="EMBL" id="BAAAQB010000041">
    <property type="protein sequence ID" value="GAA2143490.1"/>
    <property type="molecule type" value="Genomic_DNA"/>
</dbReference>
<dbReference type="CDD" id="cd04301">
    <property type="entry name" value="NAT_SF"/>
    <property type="match status" value="1"/>
</dbReference>
<evidence type="ECO:0000313" key="5">
    <source>
        <dbReference type="Proteomes" id="UP001500102"/>
    </source>
</evidence>
<dbReference type="RefSeq" id="WP_344367581.1">
    <property type="nucleotide sequence ID" value="NZ_BAAAQB010000041.1"/>
</dbReference>
<dbReference type="InterPro" id="IPR050832">
    <property type="entry name" value="Bact_Acetyltransf"/>
</dbReference>
<name>A0ABP5LDK9_9MICC</name>
<keyword evidence="5" id="KW-1185">Reference proteome</keyword>
<dbReference type="Pfam" id="PF00583">
    <property type="entry name" value="Acetyltransf_1"/>
    <property type="match status" value="1"/>
</dbReference>
<dbReference type="PANTHER" id="PTHR43877">
    <property type="entry name" value="AMINOALKYLPHOSPHONATE N-ACETYLTRANSFERASE-RELATED-RELATED"/>
    <property type="match status" value="1"/>
</dbReference>
<dbReference type="InterPro" id="IPR016181">
    <property type="entry name" value="Acyl_CoA_acyltransferase"/>
</dbReference>
<organism evidence="4 5">
    <name type="scientific">Arthrobacter humicola</name>
    <dbReference type="NCBI Taxonomy" id="409291"/>
    <lineage>
        <taxon>Bacteria</taxon>
        <taxon>Bacillati</taxon>
        <taxon>Actinomycetota</taxon>
        <taxon>Actinomycetes</taxon>
        <taxon>Micrococcales</taxon>
        <taxon>Micrococcaceae</taxon>
        <taxon>Arthrobacter</taxon>
    </lineage>
</organism>
<protein>
    <submittedName>
        <fullName evidence="4">GNAT family N-acetyltransferase</fullName>
    </submittedName>
</protein>
<evidence type="ECO:0000259" key="3">
    <source>
        <dbReference type="PROSITE" id="PS51186"/>
    </source>
</evidence>
<dbReference type="PANTHER" id="PTHR43877:SF1">
    <property type="entry name" value="ACETYLTRANSFERASE"/>
    <property type="match status" value="1"/>
</dbReference>
<dbReference type="SUPFAM" id="SSF55729">
    <property type="entry name" value="Acyl-CoA N-acyltransferases (Nat)"/>
    <property type="match status" value="1"/>
</dbReference>
<reference evidence="5" key="1">
    <citation type="journal article" date="2019" name="Int. J. Syst. Evol. Microbiol.">
        <title>The Global Catalogue of Microorganisms (GCM) 10K type strain sequencing project: providing services to taxonomists for standard genome sequencing and annotation.</title>
        <authorList>
            <consortium name="The Broad Institute Genomics Platform"/>
            <consortium name="The Broad Institute Genome Sequencing Center for Infectious Disease"/>
            <person name="Wu L."/>
            <person name="Ma J."/>
        </authorList>
    </citation>
    <scope>NUCLEOTIDE SEQUENCE [LARGE SCALE GENOMIC DNA]</scope>
    <source>
        <strain evidence="5">JCM 15921</strain>
    </source>
</reference>
<evidence type="ECO:0000256" key="1">
    <source>
        <dbReference type="ARBA" id="ARBA00022679"/>
    </source>
</evidence>
<feature type="domain" description="N-acetyltransferase" evidence="3">
    <location>
        <begin position="6"/>
        <end position="174"/>
    </location>
</feature>
<evidence type="ECO:0000256" key="2">
    <source>
        <dbReference type="ARBA" id="ARBA00023315"/>
    </source>
</evidence>
<keyword evidence="2" id="KW-0012">Acyltransferase</keyword>
<keyword evidence="1" id="KW-0808">Transferase</keyword>